<organism evidence="2 3">
    <name type="scientific">Tuber borchii</name>
    <name type="common">White truffle</name>
    <dbReference type="NCBI Taxonomy" id="42251"/>
    <lineage>
        <taxon>Eukaryota</taxon>
        <taxon>Fungi</taxon>
        <taxon>Dikarya</taxon>
        <taxon>Ascomycota</taxon>
        <taxon>Pezizomycotina</taxon>
        <taxon>Pezizomycetes</taxon>
        <taxon>Pezizales</taxon>
        <taxon>Tuberaceae</taxon>
        <taxon>Tuber</taxon>
    </lineage>
</organism>
<keyword evidence="1" id="KW-0812">Transmembrane</keyword>
<keyword evidence="1" id="KW-1133">Transmembrane helix</keyword>
<accession>A0A2T6ZGU1</accession>
<keyword evidence="1" id="KW-0472">Membrane</keyword>
<proteinExistence type="predicted"/>
<name>A0A2T6ZGU1_TUBBO</name>
<dbReference type="EMBL" id="NESQ01000279">
    <property type="protein sequence ID" value="PUU74701.1"/>
    <property type="molecule type" value="Genomic_DNA"/>
</dbReference>
<keyword evidence="3" id="KW-1185">Reference proteome</keyword>
<protein>
    <submittedName>
        <fullName evidence="2">Uncharacterized protein</fullName>
    </submittedName>
</protein>
<evidence type="ECO:0000256" key="1">
    <source>
        <dbReference type="SAM" id="Phobius"/>
    </source>
</evidence>
<reference evidence="2 3" key="1">
    <citation type="submission" date="2017-04" db="EMBL/GenBank/DDBJ databases">
        <title>Draft genome sequence of Tuber borchii Vittad., a whitish edible truffle.</title>
        <authorList>
            <consortium name="DOE Joint Genome Institute"/>
            <person name="Murat C."/>
            <person name="Kuo A."/>
            <person name="Barry K.W."/>
            <person name="Clum A."/>
            <person name="Dockter R.B."/>
            <person name="Fauchery L."/>
            <person name="Iotti M."/>
            <person name="Kohler A."/>
            <person name="Labutti K."/>
            <person name="Lindquist E.A."/>
            <person name="Lipzen A."/>
            <person name="Ohm R.A."/>
            <person name="Wang M."/>
            <person name="Grigoriev I.V."/>
            <person name="Zambonelli A."/>
            <person name="Martin F.M."/>
        </authorList>
    </citation>
    <scope>NUCLEOTIDE SEQUENCE [LARGE SCALE GENOMIC DNA]</scope>
    <source>
        <strain evidence="2 3">Tbo3840</strain>
    </source>
</reference>
<evidence type="ECO:0000313" key="3">
    <source>
        <dbReference type="Proteomes" id="UP000244722"/>
    </source>
</evidence>
<feature type="transmembrane region" description="Helical" evidence="1">
    <location>
        <begin position="109"/>
        <end position="129"/>
    </location>
</feature>
<feature type="transmembrane region" description="Helical" evidence="1">
    <location>
        <begin position="71"/>
        <end position="89"/>
    </location>
</feature>
<dbReference type="Proteomes" id="UP000244722">
    <property type="component" value="Unassembled WGS sequence"/>
</dbReference>
<evidence type="ECO:0000313" key="2">
    <source>
        <dbReference type="EMBL" id="PUU74701.1"/>
    </source>
</evidence>
<dbReference type="AlphaFoldDB" id="A0A2T6ZGU1"/>
<comment type="caution">
    <text evidence="2">The sequence shown here is derived from an EMBL/GenBank/DDBJ whole genome shotgun (WGS) entry which is preliminary data.</text>
</comment>
<gene>
    <name evidence="2" type="ORF">B9Z19DRAFT_413502</name>
</gene>
<sequence length="213" mass="23075">MWPLTISEGKIHAAWVGPLAGWPLVNRTGGGGGQGSGGMFYVQYNDNNMADRFPFSSGFAGQRGRRSGLHCFPDCCFCLLLLLACLLVACLPRSFVRSFIILPVSINSFPLLILYSALACLAVTPLPLFSLSRLLSHSLFPTTTTTTIPPSPRCSFAVSVYSQSLSPSFPVNHPHLRPYGARSYPAPAPHTRRASFLCLFPFGSPPSKQAKRA</sequence>